<dbReference type="Gene3D" id="3.30.1370.60">
    <property type="entry name" value="Hypothetical oxidoreductase yiak, domain 2"/>
    <property type="match status" value="1"/>
</dbReference>
<comment type="similarity">
    <text evidence="1">Belongs to the LDH2/MDH2 oxidoreductase family.</text>
</comment>
<dbReference type="InterPro" id="IPR036111">
    <property type="entry name" value="Mal/L-sulfo/L-lacto_DH-like_sf"/>
</dbReference>
<name>A0A0B3S4I7_9RHOB</name>
<dbReference type="RefSeq" id="WP_052244650.1">
    <property type="nucleotide sequence ID" value="NZ_JSUQ01000016.1"/>
</dbReference>
<accession>A0A0B3S4I7</accession>
<evidence type="ECO:0000256" key="1">
    <source>
        <dbReference type="ARBA" id="ARBA00006056"/>
    </source>
</evidence>
<dbReference type="InterPro" id="IPR003767">
    <property type="entry name" value="Malate/L-lactate_DH-like"/>
</dbReference>
<proteinExistence type="inferred from homology"/>
<dbReference type="Proteomes" id="UP000030960">
    <property type="component" value="Unassembled WGS sequence"/>
</dbReference>
<dbReference type="AlphaFoldDB" id="A0A0B3S4I7"/>
<protein>
    <submittedName>
        <fullName evidence="3">Malate/L-lactate dehydrogenase family protein</fullName>
    </submittedName>
</protein>
<comment type="caution">
    <text evidence="3">The sequence shown here is derived from an EMBL/GenBank/DDBJ whole genome shotgun (WGS) entry which is preliminary data.</text>
</comment>
<dbReference type="InterPro" id="IPR043143">
    <property type="entry name" value="Mal/L-sulf/L-lact_DH-like_NADP"/>
</dbReference>
<dbReference type="PANTHER" id="PTHR11091">
    <property type="entry name" value="OXIDOREDUCTASE-RELATED"/>
    <property type="match status" value="1"/>
</dbReference>
<keyword evidence="4" id="KW-1185">Reference proteome</keyword>
<evidence type="ECO:0000313" key="4">
    <source>
        <dbReference type="Proteomes" id="UP000030960"/>
    </source>
</evidence>
<dbReference type="EMBL" id="JSUQ01000016">
    <property type="protein sequence ID" value="KHQ51606.1"/>
    <property type="molecule type" value="Genomic_DNA"/>
</dbReference>
<sequence length="348" mass="36007">MPGDRIETSAAELQRFTEELFLGAGVEAAAARLVAEALVEAELQGISTHGLLQAPVYLRRIAAGTISRGARIAPVHRSAAVSVYDGGLVLGHVAADQVVTDLQARTRRYGVAVSAVHTATHFGVAGRYARQLAAAELLGIVMCNTRPMLPVPGGDRPVVGNNPLAIAVPCAGRAPIVLDMAMSATSMGRVRLAAARGEPLPDGLALDPRGQPTTDPKEAIRGLLLPAAGAKGFGLALMIDFLCALAGGKAGQEVRSVYTDLATPADCSWLFLALDPSHFGLSADYADRVAELVAGLGAADLPGDRKLRAETAAQDRISLPAALVTELENLGQERAGAPAPRLSRTSAV</sequence>
<dbReference type="PANTHER" id="PTHR11091:SF0">
    <property type="entry name" value="MALATE DEHYDROGENASE"/>
    <property type="match status" value="1"/>
</dbReference>
<keyword evidence="2" id="KW-0560">Oxidoreductase</keyword>
<evidence type="ECO:0000313" key="3">
    <source>
        <dbReference type="EMBL" id="KHQ51606.1"/>
    </source>
</evidence>
<dbReference type="Pfam" id="PF02615">
    <property type="entry name" value="Ldh_2"/>
    <property type="match status" value="1"/>
</dbReference>
<dbReference type="PATRIC" id="fig|1515334.3.peg.3792"/>
<organism evidence="3 4">
    <name type="scientific">Mameliella alba</name>
    <dbReference type="NCBI Taxonomy" id="561184"/>
    <lineage>
        <taxon>Bacteria</taxon>
        <taxon>Pseudomonadati</taxon>
        <taxon>Pseudomonadota</taxon>
        <taxon>Alphaproteobacteria</taxon>
        <taxon>Rhodobacterales</taxon>
        <taxon>Roseobacteraceae</taxon>
        <taxon>Mameliella</taxon>
    </lineage>
</organism>
<dbReference type="Gene3D" id="1.10.1530.10">
    <property type="match status" value="1"/>
</dbReference>
<dbReference type="InterPro" id="IPR043144">
    <property type="entry name" value="Mal/L-sulf/L-lact_DH-like_ah"/>
</dbReference>
<evidence type="ECO:0000256" key="2">
    <source>
        <dbReference type="ARBA" id="ARBA00023002"/>
    </source>
</evidence>
<reference evidence="3 4" key="1">
    <citation type="submission" date="2014-10" db="EMBL/GenBank/DDBJ databases">
        <title>Genome sequence of Ponticoccus sp. strain UMTAT08 isolated from clonal culture of toxic dinoflagellate Alexandrium tamiyavanichii.</title>
        <authorList>
            <person name="Gan H.Y."/>
            <person name="Muhd D.-D."/>
            <person name="Mohd Noor M.E."/>
            <person name="Yeong Y.S."/>
            <person name="Usup G."/>
        </authorList>
    </citation>
    <scope>NUCLEOTIDE SEQUENCE [LARGE SCALE GENOMIC DNA]</scope>
    <source>
        <strain evidence="3 4">UMTAT08</strain>
    </source>
</reference>
<dbReference type="SUPFAM" id="SSF89733">
    <property type="entry name" value="L-sulfolactate dehydrogenase-like"/>
    <property type="match status" value="1"/>
</dbReference>
<gene>
    <name evidence="3" type="ORF">OA50_03768</name>
</gene>
<dbReference type="GO" id="GO:0016491">
    <property type="term" value="F:oxidoreductase activity"/>
    <property type="evidence" value="ECO:0007669"/>
    <property type="project" value="UniProtKB-KW"/>
</dbReference>